<evidence type="ECO:0000313" key="5">
    <source>
        <dbReference type="EMBL" id="KZL20855.1"/>
    </source>
</evidence>
<evidence type="ECO:0000256" key="2">
    <source>
        <dbReference type="ARBA" id="ARBA00023125"/>
    </source>
</evidence>
<dbReference type="InterPro" id="IPR023187">
    <property type="entry name" value="Tscrpt_reg_MarR-type_CS"/>
</dbReference>
<dbReference type="PANTHER" id="PTHR33164">
    <property type="entry name" value="TRANSCRIPTIONAL REGULATOR, MARR FAMILY"/>
    <property type="match status" value="1"/>
</dbReference>
<dbReference type="PRINTS" id="PR00598">
    <property type="entry name" value="HTHMARR"/>
</dbReference>
<dbReference type="EMBL" id="LMCB01000006">
    <property type="protein sequence ID" value="KZL20855.1"/>
    <property type="molecule type" value="Genomic_DNA"/>
</dbReference>
<gene>
    <name evidence="5" type="primary">sarZ</name>
    <name evidence="5" type="ORF">PsAD2_01345</name>
</gene>
<evidence type="ECO:0000259" key="4">
    <source>
        <dbReference type="PROSITE" id="PS50995"/>
    </source>
</evidence>
<dbReference type="RefSeq" id="WP_068004106.1">
    <property type="nucleotide sequence ID" value="NZ_FOFM01000007.1"/>
</dbReference>
<dbReference type="Proteomes" id="UP000076577">
    <property type="component" value="Unassembled WGS sequence"/>
</dbReference>
<dbReference type="PROSITE" id="PS01117">
    <property type="entry name" value="HTH_MARR_1"/>
    <property type="match status" value="1"/>
</dbReference>
<protein>
    <submittedName>
        <fullName evidence="5">HTH-type transcriptional regulator SarZ</fullName>
    </submittedName>
</protein>
<evidence type="ECO:0000256" key="1">
    <source>
        <dbReference type="ARBA" id="ARBA00023015"/>
    </source>
</evidence>
<dbReference type="OrthoDB" id="2287011at2"/>
<evidence type="ECO:0000256" key="3">
    <source>
        <dbReference type="ARBA" id="ARBA00023163"/>
    </source>
</evidence>
<dbReference type="GO" id="GO:0003700">
    <property type="term" value="F:DNA-binding transcription factor activity"/>
    <property type="evidence" value="ECO:0007669"/>
    <property type="project" value="InterPro"/>
</dbReference>
<name>A0A161XGB1_9HYPH</name>
<keyword evidence="1" id="KW-0805">Transcription regulation</keyword>
<sequence length="146" mass="16590">MTNLDHYSSETFEEACVCQAMRRVARNITRRYEHALKPVNLKAGQFTILASLLLDEPIKLSDLANGLGMDRTTLTKDLAPLERRSLVESLPNKTDRRIRDLALTEQGKTLLKQAIPLWDKAQKVTLKQLDTSEWRSLRSGLDKLTA</sequence>
<feature type="domain" description="HTH marR-type" evidence="4">
    <location>
        <begin position="14"/>
        <end position="146"/>
    </location>
</feature>
<dbReference type="InterPro" id="IPR036390">
    <property type="entry name" value="WH_DNA-bd_sf"/>
</dbReference>
<dbReference type="Pfam" id="PF01047">
    <property type="entry name" value="MarR"/>
    <property type="match status" value="1"/>
</dbReference>
<evidence type="ECO:0000313" key="6">
    <source>
        <dbReference type="Proteomes" id="UP000076577"/>
    </source>
</evidence>
<accession>A0A161XGB1</accession>
<organism evidence="5 6">
    <name type="scientific">Pseudovibrio axinellae</name>
    <dbReference type="NCBI Taxonomy" id="989403"/>
    <lineage>
        <taxon>Bacteria</taxon>
        <taxon>Pseudomonadati</taxon>
        <taxon>Pseudomonadota</taxon>
        <taxon>Alphaproteobacteria</taxon>
        <taxon>Hyphomicrobiales</taxon>
        <taxon>Stappiaceae</taxon>
        <taxon>Pseudovibrio</taxon>
    </lineage>
</organism>
<dbReference type="AlphaFoldDB" id="A0A161XGB1"/>
<dbReference type="PATRIC" id="fig|989403.3.peg.1441"/>
<keyword evidence="3" id="KW-0804">Transcription</keyword>
<dbReference type="InterPro" id="IPR036388">
    <property type="entry name" value="WH-like_DNA-bd_sf"/>
</dbReference>
<keyword evidence="2" id="KW-0238">DNA-binding</keyword>
<dbReference type="InterPro" id="IPR000835">
    <property type="entry name" value="HTH_MarR-typ"/>
</dbReference>
<comment type="caution">
    <text evidence="5">The sequence shown here is derived from an EMBL/GenBank/DDBJ whole genome shotgun (WGS) entry which is preliminary data.</text>
</comment>
<dbReference type="GO" id="GO:0006950">
    <property type="term" value="P:response to stress"/>
    <property type="evidence" value="ECO:0007669"/>
    <property type="project" value="TreeGrafter"/>
</dbReference>
<dbReference type="PROSITE" id="PS50995">
    <property type="entry name" value="HTH_MARR_2"/>
    <property type="match status" value="1"/>
</dbReference>
<dbReference type="SUPFAM" id="SSF46785">
    <property type="entry name" value="Winged helix' DNA-binding domain"/>
    <property type="match status" value="1"/>
</dbReference>
<dbReference type="GO" id="GO:0003677">
    <property type="term" value="F:DNA binding"/>
    <property type="evidence" value="ECO:0007669"/>
    <property type="project" value="UniProtKB-KW"/>
</dbReference>
<dbReference type="Gene3D" id="1.10.10.10">
    <property type="entry name" value="Winged helix-like DNA-binding domain superfamily/Winged helix DNA-binding domain"/>
    <property type="match status" value="1"/>
</dbReference>
<dbReference type="STRING" id="989403.SAMN05421798_10731"/>
<proteinExistence type="predicted"/>
<dbReference type="SMART" id="SM00347">
    <property type="entry name" value="HTH_MARR"/>
    <property type="match status" value="1"/>
</dbReference>
<reference evidence="5 6" key="1">
    <citation type="journal article" date="2016" name="Front. Microbiol.">
        <title>Comparative Genomic Analysis Reveals a Diverse Repertoire of Genes Involved in Prokaryote-Eukaryote Interactions within the Pseudovibrio Genus.</title>
        <authorList>
            <person name="Romano S."/>
            <person name="Fernandez-Guerra A."/>
            <person name="Reen F.J."/>
            <person name="Glockner F.O."/>
            <person name="Crowley S.P."/>
            <person name="O'Sullivan O."/>
            <person name="Cotter P.D."/>
            <person name="Adams C."/>
            <person name="Dobson A.D."/>
            <person name="O'Gara F."/>
        </authorList>
    </citation>
    <scope>NUCLEOTIDE SEQUENCE [LARGE SCALE GENOMIC DNA]</scope>
    <source>
        <strain evidence="5 6">Ad2</strain>
    </source>
</reference>
<dbReference type="PANTHER" id="PTHR33164:SF105">
    <property type="entry name" value="TRANSCRIPTIONAL REPRESSOR PROTEIN-RELATED"/>
    <property type="match status" value="1"/>
</dbReference>
<keyword evidence="6" id="KW-1185">Reference proteome</keyword>
<dbReference type="InterPro" id="IPR039422">
    <property type="entry name" value="MarR/SlyA-like"/>
</dbReference>